<dbReference type="EMBL" id="CAAALY010014191">
    <property type="protein sequence ID" value="VEL12242.1"/>
    <property type="molecule type" value="Genomic_DNA"/>
</dbReference>
<evidence type="ECO:0000313" key="1">
    <source>
        <dbReference type="EMBL" id="VEL12242.1"/>
    </source>
</evidence>
<proteinExistence type="predicted"/>
<dbReference type="OrthoDB" id="1058301at2759"/>
<name>A0A3S4ZUF3_9PLAT</name>
<comment type="caution">
    <text evidence="1">The sequence shown here is derived from an EMBL/GenBank/DDBJ whole genome shotgun (WGS) entry which is preliminary data.</text>
</comment>
<evidence type="ECO:0000313" key="2">
    <source>
        <dbReference type="Proteomes" id="UP000784294"/>
    </source>
</evidence>
<sequence>MPFHLSEPTIYPDSEAHQIADQIVNSSNLTDISLNLLSTSAPSETCFFIESLSNANPSIQPNHAGSFELHYAPHSSNLPIEPRPISSVSESKMPPNTSEIRHSSSINQLPFLVNGPPLSHNLAEEVPLFTNATTQSFISRAATKMSPPLSTGSLSPVDPPHRGRPVLLTVLTADRCRPHRGEHTGCWGTLYNPGSQLNKLESTPGEAMALEGCTSDPGTLGDDVTFFVETHDVDATAVEVEFYLEASQLNEAKEISSFQGIGGVDTTDTNAHILPIAFDHLYMRNATYN</sequence>
<reference evidence="1" key="1">
    <citation type="submission" date="2018-11" db="EMBL/GenBank/DDBJ databases">
        <authorList>
            <consortium name="Pathogen Informatics"/>
        </authorList>
    </citation>
    <scope>NUCLEOTIDE SEQUENCE</scope>
</reference>
<organism evidence="1 2">
    <name type="scientific">Protopolystoma xenopodis</name>
    <dbReference type="NCBI Taxonomy" id="117903"/>
    <lineage>
        <taxon>Eukaryota</taxon>
        <taxon>Metazoa</taxon>
        <taxon>Spiralia</taxon>
        <taxon>Lophotrochozoa</taxon>
        <taxon>Platyhelminthes</taxon>
        <taxon>Monogenea</taxon>
        <taxon>Polyopisthocotylea</taxon>
        <taxon>Polystomatidea</taxon>
        <taxon>Polystomatidae</taxon>
        <taxon>Protopolystoma</taxon>
    </lineage>
</organism>
<protein>
    <submittedName>
        <fullName evidence="1">Uncharacterized protein</fullName>
    </submittedName>
</protein>
<dbReference type="AlphaFoldDB" id="A0A3S4ZUF3"/>
<gene>
    <name evidence="1" type="ORF">PXEA_LOCUS5682</name>
</gene>
<keyword evidence="2" id="KW-1185">Reference proteome</keyword>
<accession>A0A3S4ZUF3</accession>
<dbReference type="Proteomes" id="UP000784294">
    <property type="component" value="Unassembled WGS sequence"/>
</dbReference>